<comment type="caution">
    <text evidence="2">The sequence shown here is derived from an EMBL/GenBank/DDBJ whole genome shotgun (WGS) entry which is preliminary data.</text>
</comment>
<feature type="domain" description="PSP1 C-terminal" evidence="1">
    <location>
        <begin position="62"/>
        <end position="146"/>
    </location>
</feature>
<dbReference type="PROSITE" id="PS51411">
    <property type="entry name" value="PSP1_C"/>
    <property type="match status" value="1"/>
</dbReference>
<dbReference type="Proteomes" id="UP000233517">
    <property type="component" value="Unassembled WGS sequence"/>
</dbReference>
<evidence type="ECO:0000313" key="3">
    <source>
        <dbReference type="Proteomes" id="UP000233517"/>
    </source>
</evidence>
<evidence type="ECO:0000313" key="2">
    <source>
        <dbReference type="EMBL" id="PKM91425.1"/>
    </source>
</evidence>
<dbReference type="PANTHER" id="PTHR43830:SF3">
    <property type="entry name" value="PROTEIN PSP1"/>
    <property type="match status" value="1"/>
</dbReference>
<dbReference type="NCBIfam" id="NF041131">
    <property type="entry name" value="RicT_YaaT_fam"/>
    <property type="match status" value="1"/>
</dbReference>
<dbReference type="EMBL" id="PHAI01000002">
    <property type="protein sequence ID" value="PKM91425.1"/>
    <property type="molecule type" value="Genomic_DNA"/>
</dbReference>
<evidence type="ECO:0000259" key="1">
    <source>
        <dbReference type="PROSITE" id="PS51411"/>
    </source>
</evidence>
<sequence>MKVVQIQFVSWDKKYNFNPNNIELKRGDAVIVETEFGQEIGEVFDFRELSNQELEKIEEEIKPVVRLADSDDLKKMVTEEEKESALDYCRKLVKKYELPMKLVDVHFSLDKNRINFAFYSDNRVDFRNLVKDLSTHFKGIIRLTQIGSRDEAKMSGDYGHCGRGLCCKGFMKDFCSIGSEMAEAQQVSHRGSERVSGMCGKLMCCLSYEYEGYVELSKNLPVVGTRVNVDGRRGEVLGHHILKQSVDVLFKGEKEGENDVVVEVDINRHKKKQ</sequence>
<dbReference type="GO" id="GO:0005737">
    <property type="term" value="C:cytoplasm"/>
    <property type="evidence" value="ECO:0007669"/>
    <property type="project" value="TreeGrafter"/>
</dbReference>
<reference evidence="2 3" key="1">
    <citation type="journal article" date="2017" name="ISME J.">
        <title>Potential for microbial H2 and metal transformations associated with novel bacteria and archaea in deep terrestrial subsurface sediments.</title>
        <authorList>
            <person name="Hernsdorf A.W."/>
            <person name="Amano Y."/>
            <person name="Miyakawa K."/>
            <person name="Ise K."/>
            <person name="Suzuki Y."/>
            <person name="Anantharaman K."/>
            <person name="Probst A."/>
            <person name="Burstein D."/>
            <person name="Thomas B.C."/>
            <person name="Banfield J.F."/>
        </authorList>
    </citation>
    <scope>NUCLEOTIDE SEQUENCE [LARGE SCALE GENOMIC DNA]</scope>
    <source>
        <strain evidence="2">HGW-Falkowbacteria-1</strain>
    </source>
</reference>
<organism evidence="2 3">
    <name type="scientific">Candidatus Falkowbacteria bacterium HGW-Falkowbacteria-1</name>
    <dbReference type="NCBI Taxonomy" id="2013768"/>
    <lineage>
        <taxon>Bacteria</taxon>
        <taxon>Candidatus Falkowiibacteriota</taxon>
    </lineage>
</organism>
<gene>
    <name evidence="2" type="ORF">CVU82_02410</name>
</gene>
<name>A0A2N2E9M8_9BACT</name>
<proteinExistence type="predicted"/>
<dbReference type="AlphaFoldDB" id="A0A2N2E9M8"/>
<dbReference type="PANTHER" id="PTHR43830">
    <property type="entry name" value="PROTEIN PSP1"/>
    <property type="match status" value="1"/>
</dbReference>
<dbReference type="InterPro" id="IPR007557">
    <property type="entry name" value="PSP1_C"/>
</dbReference>
<dbReference type="InterPro" id="IPR047767">
    <property type="entry name" value="PSP1-like"/>
</dbReference>
<dbReference type="Pfam" id="PF04468">
    <property type="entry name" value="PSP1"/>
    <property type="match status" value="1"/>
</dbReference>
<protein>
    <submittedName>
        <fullName evidence="2">Stage 0 sporulation protein</fullName>
    </submittedName>
</protein>
<accession>A0A2N2E9M8</accession>